<evidence type="ECO:0000259" key="2">
    <source>
        <dbReference type="Pfam" id="PF00244"/>
    </source>
</evidence>
<dbReference type="RefSeq" id="XP_029655516.1">
    <property type="nucleotide sequence ID" value="XM_029799656.1"/>
</dbReference>
<dbReference type="Proteomes" id="UP000515154">
    <property type="component" value="Unplaced"/>
</dbReference>
<comment type="similarity">
    <text evidence="1">Belongs to the 14-3-3 family.</text>
</comment>
<organism evidence="3 4">
    <name type="scientific">Octopus sinensis</name>
    <name type="common">East Asian common octopus</name>
    <dbReference type="NCBI Taxonomy" id="2607531"/>
    <lineage>
        <taxon>Eukaryota</taxon>
        <taxon>Metazoa</taxon>
        <taxon>Spiralia</taxon>
        <taxon>Lophotrochozoa</taxon>
        <taxon>Mollusca</taxon>
        <taxon>Cephalopoda</taxon>
        <taxon>Coleoidea</taxon>
        <taxon>Octopodiformes</taxon>
        <taxon>Octopoda</taxon>
        <taxon>Incirrata</taxon>
        <taxon>Octopodidae</taxon>
        <taxon>Octopus</taxon>
    </lineage>
</organism>
<name>A0A6P7U3M5_9MOLL</name>
<accession>A0A6P7U3M5</accession>
<evidence type="ECO:0000313" key="3">
    <source>
        <dbReference type="Proteomes" id="UP000515154"/>
    </source>
</evidence>
<keyword evidence="3" id="KW-1185">Reference proteome</keyword>
<evidence type="ECO:0000256" key="1">
    <source>
        <dbReference type="ARBA" id="ARBA00006141"/>
    </source>
</evidence>
<dbReference type="KEGG" id="osn:115229276"/>
<evidence type="ECO:0000313" key="4">
    <source>
        <dbReference type="RefSeq" id="XP_029655516.1"/>
    </source>
</evidence>
<dbReference type="Gene3D" id="1.20.190.20">
    <property type="entry name" value="14-3-3 domain"/>
    <property type="match status" value="1"/>
</dbReference>
<protein>
    <submittedName>
        <fullName evidence="4">14-3-3 protein homolog 1-like</fullName>
    </submittedName>
</protein>
<dbReference type="PRINTS" id="PR00305">
    <property type="entry name" value="1433ZETA"/>
</dbReference>
<dbReference type="InterPro" id="IPR000308">
    <property type="entry name" value="14-3-3"/>
</dbReference>
<sequence>MAEVSSPNDEFVAESLEAYSAASDLAEDLPADHVGKLGLALNRSVFFYEIMNDKKQAIQIANEAFAGAYAKYDEDGHTMSDESANITQLIKDNLVLWSLSFPYYRRWGRRQSRQVLQ</sequence>
<dbReference type="Pfam" id="PF00244">
    <property type="entry name" value="14-3-3"/>
    <property type="match status" value="1"/>
</dbReference>
<feature type="domain" description="14-3-3" evidence="2">
    <location>
        <begin position="2"/>
        <end position="98"/>
    </location>
</feature>
<dbReference type="PANTHER" id="PTHR18860">
    <property type="entry name" value="14-3-3 PROTEIN"/>
    <property type="match status" value="1"/>
</dbReference>
<dbReference type="AlphaFoldDB" id="A0A6P7U3M5"/>
<dbReference type="InterPro" id="IPR036815">
    <property type="entry name" value="14-3-3_dom_sf"/>
</dbReference>
<proteinExistence type="inferred from homology"/>
<dbReference type="SUPFAM" id="SSF48445">
    <property type="entry name" value="14-3-3 protein"/>
    <property type="match status" value="1"/>
</dbReference>
<reference evidence="4" key="1">
    <citation type="submission" date="2025-08" db="UniProtKB">
        <authorList>
            <consortium name="RefSeq"/>
        </authorList>
    </citation>
    <scope>IDENTIFICATION</scope>
</reference>
<gene>
    <name evidence="4" type="primary">LOC115229276</name>
</gene>
<dbReference type="InterPro" id="IPR023410">
    <property type="entry name" value="14-3-3_domain"/>
</dbReference>